<proteinExistence type="predicted"/>
<dbReference type="InterPro" id="IPR018873">
    <property type="entry name" value="KilA-N_DNA-bd_domain"/>
</dbReference>
<keyword evidence="3" id="KW-1185">Reference proteome</keyword>
<dbReference type="Pfam" id="PF10543">
    <property type="entry name" value="ORF6N"/>
    <property type="match status" value="1"/>
</dbReference>
<sequence length="156" mass="18028">MEKTDVGVLKPEAIQSKIFTIRGVQVMIDRDLAELYGVETKALNQAVKRNPERFPKHYCFQLTNLERDEVVTNCDHLSNLRFSYQMPYAFTEFGVSMLASVLRGETAAKISIQIIDSFVSMRRFLYENAAIFQRLDTLERKQLETDGKHLRPIPIL</sequence>
<name>A0ABQ1N090_9SPHI</name>
<dbReference type="EMBL" id="BMIK01000040">
    <property type="protein sequence ID" value="GGC50252.1"/>
    <property type="molecule type" value="Genomic_DNA"/>
</dbReference>
<comment type="caution">
    <text evidence="2">The sequence shown here is derived from an EMBL/GenBank/DDBJ whole genome shotgun (WGS) entry which is preliminary data.</text>
</comment>
<gene>
    <name evidence="2" type="ORF">GCM10011386_48100</name>
</gene>
<accession>A0ABQ1N090</accession>
<protein>
    <recommendedName>
        <fullName evidence="1">KilA-N DNA-binding domain-containing protein</fullName>
    </recommendedName>
</protein>
<organism evidence="2 3">
    <name type="scientific">Parapedobacter defluvii</name>
    <dbReference type="NCBI Taxonomy" id="2045106"/>
    <lineage>
        <taxon>Bacteria</taxon>
        <taxon>Pseudomonadati</taxon>
        <taxon>Bacteroidota</taxon>
        <taxon>Sphingobacteriia</taxon>
        <taxon>Sphingobacteriales</taxon>
        <taxon>Sphingobacteriaceae</taxon>
        <taxon>Parapedobacter</taxon>
    </lineage>
</organism>
<dbReference type="Proteomes" id="UP000597338">
    <property type="component" value="Unassembled WGS sequence"/>
</dbReference>
<evidence type="ECO:0000313" key="2">
    <source>
        <dbReference type="EMBL" id="GGC50252.1"/>
    </source>
</evidence>
<evidence type="ECO:0000259" key="1">
    <source>
        <dbReference type="Pfam" id="PF10543"/>
    </source>
</evidence>
<reference evidence="3" key="1">
    <citation type="journal article" date="2019" name="Int. J. Syst. Evol. Microbiol.">
        <title>The Global Catalogue of Microorganisms (GCM) 10K type strain sequencing project: providing services to taxonomists for standard genome sequencing and annotation.</title>
        <authorList>
            <consortium name="The Broad Institute Genomics Platform"/>
            <consortium name="The Broad Institute Genome Sequencing Center for Infectious Disease"/>
            <person name="Wu L."/>
            <person name="Ma J."/>
        </authorList>
    </citation>
    <scope>NUCLEOTIDE SEQUENCE [LARGE SCALE GENOMIC DNA]</scope>
    <source>
        <strain evidence="3">CGMCC 1.15342</strain>
    </source>
</reference>
<dbReference type="RefSeq" id="WP_188754035.1">
    <property type="nucleotide sequence ID" value="NZ_BMIK01000040.1"/>
</dbReference>
<evidence type="ECO:0000313" key="3">
    <source>
        <dbReference type="Proteomes" id="UP000597338"/>
    </source>
</evidence>
<feature type="domain" description="KilA-N DNA-binding" evidence="1">
    <location>
        <begin position="16"/>
        <end position="101"/>
    </location>
</feature>